<keyword evidence="2" id="KW-1185">Reference proteome</keyword>
<gene>
    <name evidence="1" type="ORF">Voc01_102060</name>
</gene>
<sequence length="92" mass="9926">MSSADFVSFGLVVDQDHRLLGDEKLAWSEDVSSLGRVLRGYEIGMGAVRVFCGDSAHAWAESRQDSDGVAGRYGSVLLALLIHCRQVVTDGL</sequence>
<comment type="caution">
    <text evidence="1">The sequence shown here is derived from an EMBL/GenBank/DDBJ whole genome shotgun (WGS) entry which is preliminary data.</text>
</comment>
<reference evidence="1" key="1">
    <citation type="submission" date="2021-01" db="EMBL/GenBank/DDBJ databases">
        <title>Whole genome shotgun sequence of Virgisporangium ochraceum NBRC 16418.</title>
        <authorList>
            <person name="Komaki H."/>
            <person name="Tamura T."/>
        </authorList>
    </citation>
    <scope>NUCLEOTIDE SEQUENCE</scope>
    <source>
        <strain evidence="1">NBRC 16418</strain>
    </source>
</reference>
<name>A0A8J4A406_9ACTN</name>
<accession>A0A8J4A406</accession>
<organism evidence="1 2">
    <name type="scientific">Virgisporangium ochraceum</name>
    <dbReference type="NCBI Taxonomy" id="65505"/>
    <lineage>
        <taxon>Bacteria</taxon>
        <taxon>Bacillati</taxon>
        <taxon>Actinomycetota</taxon>
        <taxon>Actinomycetes</taxon>
        <taxon>Micromonosporales</taxon>
        <taxon>Micromonosporaceae</taxon>
        <taxon>Virgisporangium</taxon>
    </lineage>
</organism>
<dbReference type="Proteomes" id="UP000635606">
    <property type="component" value="Unassembled WGS sequence"/>
</dbReference>
<evidence type="ECO:0000313" key="2">
    <source>
        <dbReference type="Proteomes" id="UP000635606"/>
    </source>
</evidence>
<dbReference type="AlphaFoldDB" id="A0A8J4A406"/>
<evidence type="ECO:0000313" key="1">
    <source>
        <dbReference type="EMBL" id="GIJ75289.1"/>
    </source>
</evidence>
<dbReference type="EMBL" id="BOPH01000152">
    <property type="protein sequence ID" value="GIJ75289.1"/>
    <property type="molecule type" value="Genomic_DNA"/>
</dbReference>
<protein>
    <submittedName>
        <fullName evidence="1">Uncharacterized protein</fullName>
    </submittedName>
</protein>
<proteinExistence type="predicted"/>